<dbReference type="GO" id="GO:0045892">
    <property type="term" value="P:negative regulation of DNA-templated transcription"/>
    <property type="evidence" value="ECO:0007669"/>
    <property type="project" value="InterPro"/>
</dbReference>
<evidence type="ECO:0000256" key="4">
    <source>
        <dbReference type="ARBA" id="ARBA00022795"/>
    </source>
</evidence>
<keyword evidence="6" id="KW-0804">Transcription</keyword>
<accession>A0A1X0YED0</accession>
<sequence>MTVKLNTGKPVARLDHLDRRQKPDVKDKKSSIETRQTDQVKISAFAREAGQARESGPIRDSRRADRIAALKEQIADGSYQPDSRAVATSLLKHILKDR</sequence>
<dbReference type="Proteomes" id="UP000193136">
    <property type="component" value="Unassembled WGS sequence"/>
</dbReference>
<dbReference type="AlphaFoldDB" id="A0A1X0YED0"/>
<feature type="compositionally biased region" description="Basic and acidic residues" evidence="9">
    <location>
        <begin position="12"/>
        <end position="38"/>
    </location>
</feature>
<evidence type="ECO:0000256" key="2">
    <source>
        <dbReference type="ARBA" id="ARBA00017823"/>
    </source>
</evidence>
<dbReference type="InterPro" id="IPR007412">
    <property type="entry name" value="FlgM"/>
</dbReference>
<evidence type="ECO:0000256" key="7">
    <source>
        <dbReference type="ARBA" id="ARBA00024739"/>
    </source>
</evidence>
<keyword evidence="12" id="KW-1185">Reference proteome</keyword>
<dbReference type="GO" id="GO:0044781">
    <property type="term" value="P:bacterial-type flagellum organization"/>
    <property type="evidence" value="ECO:0007669"/>
    <property type="project" value="UniProtKB-KW"/>
</dbReference>
<evidence type="ECO:0000256" key="8">
    <source>
        <dbReference type="ARBA" id="ARBA00030117"/>
    </source>
</evidence>
<feature type="region of interest" description="Disordered" evidence="9">
    <location>
        <begin position="1"/>
        <end position="39"/>
    </location>
</feature>
<dbReference type="RefSeq" id="WP_085008648.1">
    <property type="nucleotide sequence ID" value="NZ_NAAD01000001.1"/>
</dbReference>
<name>A0A1X0YED0_9BACT</name>
<evidence type="ECO:0000256" key="5">
    <source>
        <dbReference type="ARBA" id="ARBA00023015"/>
    </source>
</evidence>
<keyword evidence="11" id="KW-0966">Cell projection</keyword>
<reference evidence="11 12" key="1">
    <citation type="submission" date="2017-03" db="EMBL/GenBank/DDBJ databases">
        <title>Genome sequence of Geothermobacter sp. EPR-M, Deep-Sea Iron Reducer.</title>
        <authorList>
            <person name="Tully B."/>
            <person name="Savalia P."/>
            <person name="Abuyen K."/>
            <person name="Baughan C."/>
            <person name="Romero E."/>
            <person name="Ronkowski C."/>
            <person name="Torres B."/>
            <person name="Tremblay J."/>
            <person name="Trujillo A."/>
            <person name="Tyler M."/>
            <person name="Perez-Rodriguez I."/>
            <person name="Amend J."/>
        </authorList>
    </citation>
    <scope>NUCLEOTIDE SEQUENCE [LARGE SCALE GENOMIC DNA]</scope>
    <source>
        <strain evidence="11 12">EPR-M</strain>
    </source>
</reference>
<dbReference type="OrthoDB" id="5406088at2"/>
<evidence type="ECO:0000313" key="11">
    <source>
        <dbReference type="EMBL" id="ORJ63496.1"/>
    </source>
</evidence>
<comment type="function">
    <text evidence="7">Responsible for the coupling of flagellin expression to flagellar assembly by preventing expression of the flagellin genes when a component of the middle class of proteins is defective. It negatively regulates flagellar genes by inhibiting the activity of FliA by directly binding to FliA.</text>
</comment>
<evidence type="ECO:0000256" key="6">
    <source>
        <dbReference type="ARBA" id="ARBA00023163"/>
    </source>
</evidence>
<evidence type="ECO:0000256" key="3">
    <source>
        <dbReference type="ARBA" id="ARBA00022491"/>
    </source>
</evidence>
<gene>
    <name evidence="11" type="ORF">B5V00_01120</name>
</gene>
<comment type="caution">
    <text evidence="11">The sequence shown here is derived from an EMBL/GenBank/DDBJ whole genome shotgun (WGS) entry which is preliminary data.</text>
</comment>
<evidence type="ECO:0000256" key="9">
    <source>
        <dbReference type="SAM" id="MobiDB-lite"/>
    </source>
</evidence>
<dbReference type="STRING" id="1969733.B5V00_01120"/>
<organism evidence="11 12">
    <name type="scientific">Geothermobacter hydrogeniphilus</name>
    <dbReference type="NCBI Taxonomy" id="1969733"/>
    <lineage>
        <taxon>Bacteria</taxon>
        <taxon>Pseudomonadati</taxon>
        <taxon>Thermodesulfobacteriota</taxon>
        <taxon>Desulfuromonadia</taxon>
        <taxon>Desulfuromonadales</taxon>
        <taxon>Geothermobacteraceae</taxon>
        <taxon>Geothermobacter</taxon>
    </lineage>
</organism>
<dbReference type="InterPro" id="IPR035890">
    <property type="entry name" value="Anti-sigma-28_factor_FlgM_sf"/>
</dbReference>
<proteinExistence type="inferred from homology"/>
<keyword evidence="5" id="KW-0805">Transcription regulation</keyword>
<evidence type="ECO:0000259" key="10">
    <source>
        <dbReference type="Pfam" id="PF04316"/>
    </source>
</evidence>
<dbReference type="InterPro" id="IPR031316">
    <property type="entry name" value="FlgM_C"/>
</dbReference>
<keyword evidence="11" id="KW-0969">Cilium</keyword>
<evidence type="ECO:0000313" key="12">
    <source>
        <dbReference type="Proteomes" id="UP000193136"/>
    </source>
</evidence>
<dbReference type="EMBL" id="NAAD01000001">
    <property type="protein sequence ID" value="ORJ63496.1"/>
    <property type="molecule type" value="Genomic_DNA"/>
</dbReference>
<evidence type="ECO:0000256" key="1">
    <source>
        <dbReference type="ARBA" id="ARBA00005322"/>
    </source>
</evidence>
<keyword evidence="11" id="KW-0282">Flagellum</keyword>
<protein>
    <recommendedName>
        <fullName evidence="2">Negative regulator of flagellin synthesis</fullName>
    </recommendedName>
    <alternativeName>
        <fullName evidence="8">Anti-sigma-28 factor</fullName>
    </alternativeName>
</protein>
<keyword evidence="3" id="KW-0678">Repressor</keyword>
<dbReference type="Pfam" id="PF04316">
    <property type="entry name" value="FlgM"/>
    <property type="match status" value="1"/>
</dbReference>
<feature type="domain" description="Anti-sigma-28 factor FlgM C-terminal" evidence="10">
    <location>
        <begin position="38"/>
        <end position="92"/>
    </location>
</feature>
<dbReference type="NCBIfam" id="TIGR03824">
    <property type="entry name" value="FlgM_jcvi"/>
    <property type="match status" value="1"/>
</dbReference>
<keyword evidence="4" id="KW-1005">Bacterial flagellum biogenesis</keyword>
<comment type="similarity">
    <text evidence="1">Belongs to the FlgM family.</text>
</comment>
<dbReference type="SUPFAM" id="SSF101498">
    <property type="entry name" value="Anti-sigma factor FlgM"/>
    <property type="match status" value="1"/>
</dbReference>